<dbReference type="PROSITE" id="PS00356">
    <property type="entry name" value="HTH_LACI_1"/>
    <property type="match status" value="1"/>
</dbReference>
<organism evidence="5 7">
    <name type="scientific">Staphylococcus petrasii</name>
    <dbReference type="NCBI Taxonomy" id="1276936"/>
    <lineage>
        <taxon>Bacteria</taxon>
        <taxon>Bacillati</taxon>
        <taxon>Bacillota</taxon>
        <taxon>Bacilli</taxon>
        <taxon>Bacillales</taxon>
        <taxon>Staphylococcaceae</taxon>
        <taxon>Staphylococcus</taxon>
    </lineage>
</organism>
<dbReference type="PROSITE" id="PS50932">
    <property type="entry name" value="HTH_LACI_2"/>
    <property type="match status" value="1"/>
</dbReference>
<dbReference type="SUPFAM" id="SSF47413">
    <property type="entry name" value="lambda repressor-like DNA-binding domains"/>
    <property type="match status" value="1"/>
</dbReference>
<evidence type="ECO:0000259" key="4">
    <source>
        <dbReference type="PROSITE" id="PS50932"/>
    </source>
</evidence>
<dbReference type="SMART" id="SM00354">
    <property type="entry name" value="HTH_LACI"/>
    <property type="match status" value="1"/>
</dbReference>
<dbReference type="Pfam" id="PF00356">
    <property type="entry name" value="LacI"/>
    <property type="match status" value="1"/>
</dbReference>
<name>A0A380G2I3_9STAP</name>
<keyword evidence="8" id="KW-1185">Reference proteome</keyword>
<dbReference type="EMBL" id="SRLS01000006">
    <property type="protein sequence ID" value="TGE17944.1"/>
    <property type="molecule type" value="Genomic_DNA"/>
</dbReference>
<dbReference type="OrthoDB" id="43195at2"/>
<dbReference type="InterPro" id="IPR046335">
    <property type="entry name" value="LacI/GalR-like_sensor"/>
</dbReference>
<dbReference type="GO" id="GO:0000976">
    <property type="term" value="F:transcription cis-regulatory region binding"/>
    <property type="evidence" value="ECO:0007669"/>
    <property type="project" value="TreeGrafter"/>
</dbReference>
<dbReference type="SUPFAM" id="SSF53822">
    <property type="entry name" value="Periplasmic binding protein-like I"/>
    <property type="match status" value="1"/>
</dbReference>
<dbReference type="Proteomes" id="UP000254047">
    <property type="component" value="Unassembled WGS sequence"/>
</dbReference>
<proteinExistence type="predicted"/>
<dbReference type="Gene3D" id="3.40.50.2300">
    <property type="match status" value="2"/>
</dbReference>
<feature type="domain" description="HTH lacI-type" evidence="4">
    <location>
        <begin position="2"/>
        <end position="52"/>
    </location>
</feature>
<dbReference type="RefSeq" id="WP_103298360.1">
    <property type="nucleotide sequence ID" value="NZ_PPQT01000075.1"/>
</dbReference>
<evidence type="ECO:0000313" key="7">
    <source>
        <dbReference type="Proteomes" id="UP000254047"/>
    </source>
</evidence>
<dbReference type="InterPro" id="IPR028082">
    <property type="entry name" value="Peripla_BP_I"/>
</dbReference>
<dbReference type="Pfam" id="PF13377">
    <property type="entry name" value="Peripla_BP_3"/>
    <property type="match status" value="1"/>
</dbReference>
<evidence type="ECO:0000313" key="6">
    <source>
        <dbReference type="EMBL" id="TGE17944.1"/>
    </source>
</evidence>
<sequence>MVTLKDIANEAGVSIATVSRILNEDPTFNVSPEIREKIMNTANHLGYVKRRSENKSILIISHLSSEIEYFDGFYKNLMKELKKDIARYNLTLKDIIRANKQLTIKDFRNIKKAGAILIIGHFTESTLEWLYHLNSKIVLVSNEITPPHFNRVQFNQYDTMFNFVDLLHKEGFKHVVYVAGRKQAWDLRTKKTEETIDKRRQAFIDWHKLHNLEPHVILEGWYLKDGITATHELLHAETLPDVILAGNDALAEAILIKLKEQQIKVPDDIQVIGFNNLEESKYYDPALSTFNQTISDMSSNAIALAYSQIKNPTVNAIHILIETKYIHRRSATIEFPEEIKDY</sequence>
<dbReference type="InterPro" id="IPR010982">
    <property type="entry name" value="Lambda_DNA-bd_dom_sf"/>
</dbReference>
<dbReference type="GO" id="GO:0003700">
    <property type="term" value="F:DNA-binding transcription factor activity"/>
    <property type="evidence" value="ECO:0007669"/>
    <property type="project" value="TreeGrafter"/>
</dbReference>
<accession>A0A380G2I3</accession>
<keyword evidence="1" id="KW-0805">Transcription regulation</keyword>
<dbReference type="PANTHER" id="PTHR30146:SF24">
    <property type="entry name" value="XYLOSE OPERON REGULATORY PROTEIN"/>
    <property type="match status" value="1"/>
</dbReference>
<reference evidence="5 7" key="1">
    <citation type="submission" date="2018-06" db="EMBL/GenBank/DDBJ databases">
        <authorList>
            <consortium name="Pathogen Informatics"/>
            <person name="Doyle S."/>
        </authorList>
    </citation>
    <scope>NUCLEOTIDE SEQUENCE [LARGE SCALE GENOMIC DNA]</scope>
    <source>
        <strain evidence="5 7">NCTC13830</strain>
    </source>
</reference>
<keyword evidence="2" id="KW-0238">DNA-binding</keyword>
<keyword evidence="3" id="KW-0804">Transcription</keyword>
<dbReference type="EMBL" id="UHDO01000001">
    <property type="protein sequence ID" value="SUM45225.1"/>
    <property type="molecule type" value="Genomic_DNA"/>
</dbReference>
<dbReference type="Gene3D" id="1.10.260.40">
    <property type="entry name" value="lambda repressor-like DNA-binding domains"/>
    <property type="match status" value="1"/>
</dbReference>
<evidence type="ECO:0000256" key="3">
    <source>
        <dbReference type="ARBA" id="ARBA00023163"/>
    </source>
</evidence>
<evidence type="ECO:0000313" key="5">
    <source>
        <dbReference type="EMBL" id="SUM45225.1"/>
    </source>
</evidence>
<dbReference type="AlphaFoldDB" id="A0A380G2I3"/>
<dbReference type="PRINTS" id="PR00036">
    <property type="entry name" value="HTHLACI"/>
</dbReference>
<dbReference type="InterPro" id="IPR000843">
    <property type="entry name" value="HTH_LacI"/>
</dbReference>
<dbReference type="CDD" id="cd01392">
    <property type="entry name" value="HTH_LacI"/>
    <property type="match status" value="1"/>
</dbReference>
<dbReference type="PANTHER" id="PTHR30146">
    <property type="entry name" value="LACI-RELATED TRANSCRIPTIONAL REPRESSOR"/>
    <property type="match status" value="1"/>
</dbReference>
<gene>
    <name evidence="5" type="primary">cytR</name>
    <name evidence="6" type="ORF">BJR09_05345</name>
    <name evidence="5" type="ORF">NCTC13830_02646</name>
</gene>
<reference evidence="6 8" key="2">
    <citation type="submission" date="2019-04" db="EMBL/GenBank/DDBJ databases">
        <title>Genomic characterization of Staphylococcus petrasii strains.</title>
        <authorList>
            <person name="Vrbovska V."/>
            <person name="Kovarovic V."/>
            <person name="Maslanova I."/>
            <person name="Indrakova A."/>
            <person name="Petras P."/>
            <person name="Sedo O."/>
            <person name="Svec P."/>
            <person name="Fisarova L."/>
            <person name="Sedlacek I."/>
            <person name="Doskar J."/>
            <person name="Pantucek R."/>
        </authorList>
    </citation>
    <scope>NUCLEOTIDE SEQUENCE [LARGE SCALE GENOMIC DNA]</scope>
    <source>
        <strain evidence="6 8">P5404</strain>
    </source>
</reference>
<evidence type="ECO:0000313" key="8">
    <source>
        <dbReference type="Proteomes" id="UP000297598"/>
    </source>
</evidence>
<evidence type="ECO:0000256" key="1">
    <source>
        <dbReference type="ARBA" id="ARBA00023015"/>
    </source>
</evidence>
<dbReference type="Proteomes" id="UP000297598">
    <property type="component" value="Unassembled WGS sequence"/>
</dbReference>
<evidence type="ECO:0000256" key="2">
    <source>
        <dbReference type="ARBA" id="ARBA00023125"/>
    </source>
</evidence>
<protein>
    <submittedName>
        <fullName evidence="5 6">Transcriptional regulator</fullName>
    </submittedName>
</protein>